<dbReference type="Pfam" id="PF02373">
    <property type="entry name" value="JmjC"/>
    <property type="match status" value="1"/>
</dbReference>
<dbReference type="GO" id="GO:0032452">
    <property type="term" value="F:histone demethylase activity"/>
    <property type="evidence" value="ECO:0007669"/>
    <property type="project" value="TreeGrafter"/>
</dbReference>
<evidence type="ECO:0000313" key="2">
    <source>
        <dbReference type="EMBL" id="CAK0765385.1"/>
    </source>
</evidence>
<gene>
    <name evidence="2" type="ORF">CVIRNUC_003253</name>
</gene>
<dbReference type="Proteomes" id="UP001314263">
    <property type="component" value="Unassembled WGS sequence"/>
</dbReference>
<organism evidence="2 3">
    <name type="scientific">Coccomyxa viridis</name>
    <dbReference type="NCBI Taxonomy" id="1274662"/>
    <lineage>
        <taxon>Eukaryota</taxon>
        <taxon>Viridiplantae</taxon>
        <taxon>Chlorophyta</taxon>
        <taxon>core chlorophytes</taxon>
        <taxon>Trebouxiophyceae</taxon>
        <taxon>Trebouxiophyceae incertae sedis</taxon>
        <taxon>Coccomyxaceae</taxon>
        <taxon>Coccomyxa</taxon>
    </lineage>
</organism>
<dbReference type="GO" id="GO:0010468">
    <property type="term" value="P:regulation of gene expression"/>
    <property type="evidence" value="ECO:0007669"/>
    <property type="project" value="TreeGrafter"/>
</dbReference>
<dbReference type="GO" id="GO:0000785">
    <property type="term" value="C:chromatin"/>
    <property type="evidence" value="ECO:0007669"/>
    <property type="project" value="TreeGrafter"/>
</dbReference>
<name>A0AAV1HYI2_9CHLO</name>
<dbReference type="InterPro" id="IPR003347">
    <property type="entry name" value="JmjC_dom"/>
</dbReference>
<comment type="caution">
    <text evidence="2">The sequence shown here is derived from an EMBL/GenBank/DDBJ whole genome shotgun (WGS) entry which is preliminary data.</text>
</comment>
<feature type="domain" description="JmjC" evidence="1">
    <location>
        <begin position="19"/>
        <end position="189"/>
    </location>
</feature>
<sequence length="371" mass="40343">MPRISRRKDGSASILAEPRAVRLERNGAPACAVSFADDGLAGKHMAGLPGISTPFAILSWPFTSALLHCEDAGLGAYNLLLNGAAKIWYIIPASKEASFLQYLKEAIPNGVGLSYIKQLLPQIPLAQMAALGAVRIVQKPGQAVVTCPGLVFHFTLSCGTNEAEATNFYLDSPDTTFVDIWRRWCQYARDCTLDLGVLPRPDSRPSQWLQSVCDDRNQVAWTIGESMELSEEEFVNAPAPDKWSRAEELAQDSRLCAGGTAQGEKLQLPTAPVPQMRDKGVITTSTGRAENPERIIDSSRKPKSTAGKLPDIRNLSVACHKAKKAKPNVKPDEVSQVEFDAFMASLKKTLFDSTVPKAEYTEMKQVGGPSL</sequence>
<reference evidence="2 3" key="1">
    <citation type="submission" date="2023-10" db="EMBL/GenBank/DDBJ databases">
        <authorList>
            <person name="Maclean D."/>
            <person name="Macfadyen A."/>
        </authorList>
    </citation>
    <scope>NUCLEOTIDE SEQUENCE [LARGE SCALE GENOMIC DNA]</scope>
</reference>
<dbReference type="PROSITE" id="PS51184">
    <property type="entry name" value="JMJC"/>
    <property type="match status" value="1"/>
</dbReference>
<dbReference type="EMBL" id="CAUYUE010000004">
    <property type="protein sequence ID" value="CAK0765385.1"/>
    <property type="molecule type" value="Genomic_DNA"/>
</dbReference>
<accession>A0AAV1HYI2</accession>
<keyword evidence="3" id="KW-1185">Reference proteome</keyword>
<dbReference type="SUPFAM" id="SSF51197">
    <property type="entry name" value="Clavaminate synthase-like"/>
    <property type="match status" value="1"/>
</dbReference>
<dbReference type="SMART" id="SM00558">
    <property type="entry name" value="JmjC"/>
    <property type="match status" value="1"/>
</dbReference>
<protein>
    <recommendedName>
        <fullName evidence="1">JmjC domain-containing protein</fullName>
    </recommendedName>
</protein>
<dbReference type="PANTHER" id="PTHR10694">
    <property type="entry name" value="LYSINE-SPECIFIC DEMETHYLASE"/>
    <property type="match status" value="1"/>
</dbReference>
<proteinExistence type="predicted"/>
<evidence type="ECO:0000259" key="1">
    <source>
        <dbReference type="PROSITE" id="PS51184"/>
    </source>
</evidence>
<evidence type="ECO:0000313" key="3">
    <source>
        <dbReference type="Proteomes" id="UP001314263"/>
    </source>
</evidence>
<dbReference type="GO" id="GO:0005634">
    <property type="term" value="C:nucleus"/>
    <property type="evidence" value="ECO:0007669"/>
    <property type="project" value="TreeGrafter"/>
</dbReference>
<dbReference type="AlphaFoldDB" id="A0AAV1HYI2"/>
<dbReference type="Gene3D" id="2.60.120.650">
    <property type="entry name" value="Cupin"/>
    <property type="match status" value="1"/>
</dbReference>